<gene>
    <name evidence="1" type="ORF">Spb1_04770</name>
</gene>
<dbReference type="AlphaFoldDB" id="A0A518GJ53"/>
<evidence type="ECO:0000313" key="1">
    <source>
        <dbReference type="EMBL" id="QDV28614.1"/>
    </source>
</evidence>
<accession>A0A518GJ53</accession>
<keyword evidence="2" id="KW-1185">Reference proteome</keyword>
<dbReference type="Proteomes" id="UP000315349">
    <property type="component" value="Chromosome"/>
</dbReference>
<sequence length="214" mass="23901">MADQVTMTTGQGKTMTLTMQILPKSRGYQYCELLFDYGEKGLDIYSTSPLAPARIDWWDKLDLEALAREFGAKSVHKNGPQWWSMDEVGVMASPPVKVAGVDMVFGAHLPPGTVGIPKYKVFNPAKTQTLLWKAGEPVYQLVDPDGHVYVLQGHKVPEQLLATLAERLKQLPAGWAYRVNVLTEDLSMKLSPQTPIPSVQDEFDQIYIRIPEAK</sequence>
<reference evidence="1 2" key="1">
    <citation type="submission" date="2019-02" db="EMBL/GenBank/DDBJ databases">
        <title>Deep-cultivation of Planctomycetes and their phenomic and genomic characterization uncovers novel biology.</title>
        <authorList>
            <person name="Wiegand S."/>
            <person name="Jogler M."/>
            <person name="Boedeker C."/>
            <person name="Pinto D."/>
            <person name="Vollmers J."/>
            <person name="Rivas-Marin E."/>
            <person name="Kohn T."/>
            <person name="Peeters S.H."/>
            <person name="Heuer A."/>
            <person name="Rast P."/>
            <person name="Oberbeckmann S."/>
            <person name="Bunk B."/>
            <person name="Jeske O."/>
            <person name="Meyerdierks A."/>
            <person name="Storesund J.E."/>
            <person name="Kallscheuer N."/>
            <person name="Luecker S."/>
            <person name="Lage O.M."/>
            <person name="Pohl T."/>
            <person name="Merkel B.J."/>
            <person name="Hornburger P."/>
            <person name="Mueller R.-W."/>
            <person name="Bruemmer F."/>
            <person name="Labrenz M."/>
            <person name="Spormann A.M."/>
            <person name="Op den Camp H."/>
            <person name="Overmann J."/>
            <person name="Amann R."/>
            <person name="Jetten M.S.M."/>
            <person name="Mascher T."/>
            <person name="Medema M.H."/>
            <person name="Devos D.P."/>
            <person name="Kaster A.-K."/>
            <person name="Ovreas L."/>
            <person name="Rohde M."/>
            <person name="Galperin M.Y."/>
            <person name="Jogler C."/>
        </authorList>
    </citation>
    <scope>NUCLEOTIDE SEQUENCE [LARGE SCALE GENOMIC DNA]</scope>
    <source>
        <strain evidence="1 2">Spb1</strain>
    </source>
</reference>
<name>A0A518GJ53_9PLAN</name>
<evidence type="ECO:0000313" key="2">
    <source>
        <dbReference type="Proteomes" id="UP000315349"/>
    </source>
</evidence>
<dbReference type="KEGG" id="peh:Spb1_04770"/>
<organism evidence="1 2">
    <name type="scientific">Planctopirus ephydatiae</name>
    <dbReference type="NCBI Taxonomy" id="2528019"/>
    <lineage>
        <taxon>Bacteria</taxon>
        <taxon>Pseudomonadati</taxon>
        <taxon>Planctomycetota</taxon>
        <taxon>Planctomycetia</taxon>
        <taxon>Planctomycetales</taxon>
        <taxon>Planctomycetaceae</taxon>
        <taxon>Planctopirus</taxon>
    </lineage>
</organism>
<protein>
    <submittedName>
        <fullName evidence="1">Uncharacterized protein</fullName>
    </submittedName>
</protein>
<dbReference type="OrthoDB" id="4717578at2"/>
<proteinExistence type="predicted"/>
<dbReference type="RefSeq" id="WP_145295194.1">
    <property type="nucleotide sequence ID" value="NZ_CP036299.1"/>
</dbReference>
<dbReference type="EMBL" id="CP036299">
    <property type="protein sequence ID" value="QDV28614.1"/>
    <property type="molecule type" value="Genomic_DNA"/>
</dbReference>